<accession>A0A034W8P5</accession>
<dbReference type="GO" id="GO:0043874">
    <property type="term" value="F:acireductone synthase activity"/>
    <property type="evidence" value="ECO:0007669"/>
    <property type="project" value="UniProtKB-EC"/>
</dbReference>
<dbReference type="HAMAP" id="MF_01681">
    <property type="entry name" value="Salvage_MtnC"/>
    <property type="match status" value="1"/>
</dbReference>
<dbReference type="InterPro" id="IPR036412">
    <property type="entry name" value="HAD-like_sf"/>
</dbReference>
<comment type="subunit">
    <text evidence="8">Monomer.</text>
</comment>
<evidence type="ECO:0000256" key="6">
    <source>
        <dbReference type="ARBA" id="ARBA00023167"/>
    </source>
</evidence>
<keyword evidence="1 8" id="KW-0963">Cytoplasm</keyword>
<evidence type="ECO:0000256" key="8">
    <source>
        <dbReference type="HAMAP-Rule" id="MF_03117"/>
    </source>
</evidence>
<dbReference type="GO" id="GO:0019509">
    <property type="term" value="P:L-methionine salvage from methylthioadenosine"/>
    <property type="evidence" value="ECO:0007669"/>
    <property type="project" value="UniProtKB-UniRule"/>
</dbReference>
<dbReference type="SFLD" id="SFLDS00003">
    <property type="entry name" value="Haloacid_Dehalogenase"/>
    <property type="match status" value="1"/>
</dbReference>
<dbReference type="SFLD" id="SFLDG01129">
    <property type="entry name" value="C1.5:_HAD__Beta-PGM__Phosphata"/>
    <property type="match status" value="1"/>
</dbReference>
<dbReference type="AlphaFoldDB" id="A0A034W8P5"/>
<dbReference type="EMBL" id="GAKP01008446">
    <property type="protein sequence ID" value="JAC50506.1"/>
    <property type="molecule type" value="Transcribed_RNA"/>
</dbReference>
<dbReference type="Gene3D" id="3.40.50.1000">
    <property type="entry name" value="HAD superfamily/HAD-like"/>
    <property type="match status" value="1"/>
</dbReference>
<dbReference type="Pfam" id="PF00702">
    <property type="entry name" value="Hydrolase"/>
    <property type="match status" value="1"/>
</dbReference>
<dbReference type="InterPro" id="IPR023214">
    <property type="entry name" value="HAD_sf"/>
</dbReference>
<comment type="similarity">
    <text evidence="8">Belongs to the HAD-like hydrolase superfamily. MasA/MtnC family.</text>
</comment>
<comment type="pathway">
    <text evidence="8">Amino-acid biosynthesis; L-methionine biosynthesis via salvage pathway; L-methionine from S-methyl-5-thio-alpha-D-ribose 1-phosphate: step 4/6.</text>
</comment>
<keyword evidence="5 8" id="KW-0460">Magnesium</keyword>
<dbReference type="GO" id="GO:0005634">
    <property type="term" value="C:nucleus"/>
    <property type="evidence" value="ECO:0007669"/>
    <property type="project" value="UniProtKB-SubCell"/>
</dbReference>
<evidence type="ECO:0000256" key="1">
    <source>
        <dbReference type="ARBA" id="ARBA00022490"/>
    </source>
</evidence>
<dbReference type="OrthoDB" id="272500at2759"/>
<comment type="catalytic activity">
    <reaction evidence="8">
        <text>5-methylsulfanyl-2,3-dioxopentyl phosphate + H2O = 1,2-dihydroxy-5-(methylsulfanyl)pent-1-en-3-one + phosphate</text>
        <dbReference type="Rhea" id="RHEA:21700"/>
        <dbReference type="ChEBI" id="CHEBI:15377"/>
        <dbReference type="ChEBI" id="CHEBI:43474"/>
        <dbReference type="ChEBI" id="CHEBI:49252"/>
        <dbReference type="ChEBI" id="CHEBI:58828"/>
        <dbReference type="EC" id="3.1.3.77"/>
    </reaction>
</comment>
<keyword evidence="6 8" id="KW-0486">Methionine biosynthesis</keyword>
<feature type="binding site" evidence="8">
    <location>
        <position position="12"/>
    </location>
    <ligand>
        <name>Mg(2+)</name>
        <dbReference type="ChEBI" id="CHEBI:18420"/>
    </ligand>
</feature>
<dbReference type="UniPathway" id="UPA00904">
    <property type="reaction ID" value="UER00876"/>
</dbReference>
<dbReference type="EMBL" id="GAKP01008444">
    <property type="protein sequence ID" value="JAC50508.1"/>
    <property type="molecule type" value="Transcribed_RNA"/>
</dbReference>
<dbReference type="PANTHER" id="PTHR20371:SF1">
    <property type="entry name" value="ENOLASE-PHOSPHATASE E1"/>
    <property type="match status" value="1"/>
</dbReference>
<reference evidence="9" key="1">
    <citation type="journal article" date="2014" name="BMC Genomics">
        <title>Characterizing the developmental transcriptome of the oriental fruit fly, Bactrocera dorsalis (Diptera: Tephritidae) through comparative genomic analysis with Drosophila melanogaster utilizing modENCODE datasets.</title>
        <authorList>
            <person name="Geib S.M."/>
            <person name="Calla B."/>
            <person name="Hall B."/>
            <person name="Hou S."/>
            <person name="Manoukis N.C."/>
        </authorList>
    </citation>
    <scope>NUCLEOTIDE SEQUENCE</scope>
    <source>
        <strain evidence="9">Punador</strain>
    </source>
</reference>
<gene>
    <name evidence="9" type="primary">ENOPH</name>
</gene>
<dbReference type="NCBIfam" id="TIGR01549">
    <property type="entry name" value="HAD-SF-IA-v1"/>
    <property type="match status" value="1"/>
</dbReference>
<evidence type="ECO:0000313" key="9">
    <source>
        <dbReference type="EMBL" id="JAC50510.1"/>
    </source>
</evidence>
<dbReference type="NCBIfam" id="TIGR01691">
    <property type="entry name" value="enolase-ppase"/>
    <property type="match status" value="1"/>
</dbReference>
<comment type="pathway">
    <text evidence="8">Amino-acid biosynthesis; L-methionine biosynthesis via salvage pathway; L-methionine from S-methyl-5-thio-alpha-D-ribose 1-phosphate: step 3/6.</text>
</comment>
<dbReference type="SUPFAM" id="SSF56784">
    <property type="entry name" value="HAD-like"/>
    <property type="match status" value="1"/>
</dbReference>
<dbReference type="EMBL" id="GAKP01008442">
    <property type="protein sequence ID" value="JAC50510.1"/>
    <property type="molecule type" value="Transcribed_RNA"/>
</dbReference>
<evidence type="ECO:0000256" key="7">
    <source>
        <dbReference type="ARBA" id="ARBA00023242"/>
    </source>
</evidence>
<feature type="binding site" evidence="8">
    <location>
        <position position="173"/>
    </location>
    <ligand>
        <name>substrate</name>
    </ligand>
</feature>
<evidence type="ECO:0000256" key="3">
    <source>
        <dbReference type="ARBA" id="ARBA00022723"/>
    </source>
</evidence>
<organism evidence="9">
    <name type="scientific">Bactrocera dorsalis</name>
    <name type="common">Oriental fruit fly</name>
    <name type="synonym">Dacus dorsalis</name>
    <dbReference type="NCBI Taxonomy" id="27457"/>
    <lineage>
        <taxon>Eukaryota</taxon>
        <taxon>Metazoa</taxon>
        <taxon>Ecdysozoa</taxon>
        <taxon>Arthropoda</taxon>
        <taxon>Hexapoda</taxon>
        <taxon>Insecta</taxon>
        <taxon>Pterygota</taxon>
        <taxon>Neoptera</taxon>
        <taxon>Endopterygota</taxon>
        <taxon>Diptera</taxon>
        <taxon>Brachycera</taxon>
        <taxon>Muscomorpha</taxon>
        <taxon>Tephritoidea</taxon>
        <taxon>Tephritidae</taxon>
        <taxon>Bactrocera</taxon>
        <taxon>Bactrocera</taxon>
    </lineage>
</organism>
<dbReference type="SFLD" id="SFLDG01133">
    <property type="entry name" value="C1.5.4:_Enolase-phosphatase_Li"/>
    <property type="match status" value="1"/>
</dbReference>
<protein>
    <recommendedName>
        <fullName evidence="8">Enolase-phosphatase E1</fullName>
        <ecNumber evidence="8">3.1.3.77</ecNumber>
    </recommendedName>
    <alternativeName>
        <fullName evidence="8">2,3-diketo-5-methylthio-1-phosphopentane phosphatase</fullName>
    </alternativeName>
</protein>
<proteinExistence type="inferred from homology"/>
<dbReference type="GO" id="GO:0005737">
    <property type="term" value="C:cytoplasm"/>
    <property type="evidence" value="ECO:0007669"/>
    <property type="project" value="UniProtKB-SubCell"/>
</dbReference>
<dbReference type="PRINTS" id="PR00413">
    <property type="entry name" value="HADHALOGNASE"/>
</dbReference>
<dbReference type="FunFam" id="3.40.50.1000:FF:000079">
    <property type="entry name" value="Enolase-phosphatase E1"/>
    <property type="match status" value="1"/>
</dbReference>
<keyword evidence="7 8" id="KW-0539">Nucleus</keyword>
<dbReference type="InterPro" id="IPR027511">
    <property type="entry name" value="ENOPH1_eukaryotes"/>
</dbReference>
<dbReference type="Gene3D" id="1.10.720.60">
    <property type="match status" value="1"/>
</dbReference>
<dbReference type="PANTHER" id="PTHR20371">
    <property type="entry name" value="ENOLASE-PHOSPHATASE E1"/>
    <property type="match status" value="1"/>
</dbReference>
<feature type="binding site" evidence="8">
    <location>
        <position position="14"/>
    </location>
    <ligand>
        <name>Mg(2+)</name>
        <dbReference type="ChEBI" id="CHEBI:18420"/>
    </ligand>
</feature>
<name>A0A034W8P5_BACDO</name>
<keyword evidence="3 8" id="KW-0479">Metal-binding</keyword>
<evidence type="ECO:0000256" key="5">
    <source>
        <dbReference type="ARBA" id="ARBA00022842"/>
    </source>
</evidence>
<dbReference type="KEGG" id="bdr:105226573"/>
<dbReference type="InterPro" id="IPR006439">
    <property type="entry name" value="HAD-SF_hydro_IA"/>
</dbReference>
<dbReference type="SFLD" id="SFLDF00044">
    <property type="entry name" value="enolase-phosphatase"/>
    <property type="match status" value="1"/>
</dbReference>
<feature type="binding site" evidence="8">
    <location>
        <begin position="139"/>
        <end position="140"/>
    </location>
    <ligand>
        <name>substrate</name>
    </ligand>
</feature>
<evidence type="ECO:0000256" key="4">
    <source>
        <dbReference type="ARBA" id="ARBA00022801"/>
    </source>
</evidence>
<dbReference type="CDD" id="cd01629">
    <property type="entry name" value="HAD_EP"/>
    <property type="match status" value="1"/>
</dbReference>
<dbReference type="GO" id="GO:0000287">
    <property type="term" value="F:magnesium ion binding"/>
    <property type="evidence" value="ECO:0007669"/>
    <property type="project" value="UniProtKB-UniRule"/>
</dbReference>
<comment type="function">
    <text evidence="8">Bifunctional enzyme that catalyzes the enolization of 2,3-diketo-5-methylthiopentyl-1-phosphate (DK-MTP-1-P) into the intermediate 2-hydroxy-3-keto-5-methylthiopentenyl-1-phosphate (HK-MTPenyl-1-P), which is then dephosphorylated to form the acireductone 1,2-dihydroxy-3-keto-5-methylthiopentene (DHK-MTPene).</text>
</comment>
<evidence type="ECO:0000256" key="2">
    <source>
        <dbReference type="ARBA" id="ARBA00022605"/>
    </source>
</evidence>
<sequence>MPEFTVKLILSDIEGTTTSISFVKDVLFPYAKTHSKAFLEESWNNPETQSIVQDLRKLSEYKDYLGPVDEQPTASPGNVASFVNFLIEKDLKVGPLKTLQGLVWAKGYANGNIKGHIYADVLPAFKRWHETGLRLAIYSSGSVKAQQLLFGQSEMGNLLRYVSGHYDTAVGHKQEKESYVNIAKDLDLPAEDILFLTDVVKEAEAARDAGMQVALLNRPGNAPLTDDDKTAFTFVDNFNNLKINLKE</sequence>
<comment type="cofactor">
    <cofactor evidence="8">
        <name>Mg(2+)</name>
        <dbReference type="ChEBI" id="CHEBI:18420"/>
    </cofactor>
    <text evidence="8">Binds 1 Mg(2+) ion per subunit.</text>
</comment>
<keyword evidence="2 8" id="KW-0028">Amino-acid biosynthesis</keyword>
<dbReference type="EC" id="3.1.3.77" evidence="8"/>
<keyword evidence="4 8" id="KW-0378">Hydrolase</keyword>
<dbReference type="HAMAP" id="MF_03117">
    <property type="entry name" value="Salvage_MtnC_euk"/>
    <property type="match status" value="1"/>
</dbReference>
<comment type="subcellular location">
    <subcellularLocation>
        <location evidence="8">Cytoplasm</location>
    </subcellularLocation>
    <subcellularLocation>
        <location evidence="8">Nucleus</location>
    </subcellularLocation>
</comment>
<dbReference type="InterPro" id="IPR023943">
    <property type="entry name" value="Enolase-ppase_E1"/>
</dbReference>
<feature type="binding site" evidence="8">
    <location>
        <position position="198"/>
    </location>
    <ligand>
        <name>Mg(2+)</name>
        <dbReference type="ChEBI" id="CHEBI:18420"/>
    </ligand>
</feature>